<dbReference type="Pfam" id="PF17657">
    <property type="entry name" value="DNA_pol3_finger"/>
    <property type="match status" value="1"/>
</dbReference>
<dbReference type="PANTHER" id="PTHR32294:SF0">
    <property type="entry name" value="DNA POLYMERASE III SUBUNIT ALPHA"/>
    <property type="match status" value="1"/>
</dbReference>
<dbReference type="EMBL" id="JASWER010000014">
    <property type="protein sequence ID" value="MDL5378005.1"/>
    <property type="molecule type" value="Genomic_DNA"/>
</dbReference>
<dbReference type="InterPro" id="IPR004805">
    <property type="entry name" value="DnaE2/DnaE/PolC"/>
</dbReference>
<keyword evidence="2 8" id="KW-0808">Transferase</keyword>
<dbReference type="Pfam" id="PF02811">
    <property type="entry name" value="PHP"/>
    <property type="match status" value="1"/>
</dbReference>
<evidence type="ECO:0000256" key="2">
    <source>
        <dbReference type="ARBA" id="ARBA00022679"/>
    </source>
</evidence>
<keyword evidence="5" id="KW-0239">DNA-directed DNA polymerase</keyword>
<dbReference type="InterPro" id="IPR029460">
    <property type="entry name" value="DNAPol_HHH"/>
</dbReference>
<accession>A0ABT7MS19</accession>
<gene>
    <name evidence="8" type="ORF">QR695_13435</name>
</gene>
<dbReference type="InterPro" id="IPR040982">
    <property type="entry name" value="DNA_pol3_finger"/>
</dbReference>
<dbReference type="PANTHER" id="PTHR32294">
    <property type="entry name" value="DNA POLYMERASE III SUBUNIT ALPHA"/>
    <property type="match status" value="1"/>
</dbReference>
<evidence type="ECO:0000259" key="7">
    <source>
        <dbReference type="SMART" id="SM00481"/>
    </source>
</evidence>
<proteinExistence type="predicted"/>
<dbReference type="SMART" id="SM00481">
    <property type="entry name" value="POLIIIAc"/>
    <property type="match status" value="1"/>
</dbReference>
<evidence type="ECO:0000313" key="8">
    <source>
        <dbReference type="EMBL" id="MDL5378005.1"/>
    </source>
</evidence>
<name>A0ABT7MS19_9BACL</name>
<evidence type="ECO:0000256" key="1">
    <source>
        <dbReference type="ARBA" id="ARBA00012417"/>
    </source>
</evidence>
<comment type="caution">
    <text evidence="8">The sequence shown here is derived from an EMBL/GenBank/DDBJ whole genome shotgun (WGS) entry which is preliminary data.</text>
</comment>
<organism evidence="8 9">
    <name type="scientific">Exiguobacterium mexicanum</name>
    <dbReference type="NCBI Taxonomy" id="340146"/>
    <lineage>
        <taxon>Bacteria</taxon>
        <taxon>Bacillati</taxon>
        <taxon>Bacillota</taxon>
        <taxon>Bacilli</taxon>
        <taxon>Bacillales</taxon>
        <taxon>Bacillales Family XII. Incertae Sedis</taxon>
        <taxon>Exiguobacterium</taxon>
    </lineage>
</organism>
<comment type="catalytic activity">
    <reaction evidence="6">
        <text>DNA(n) + a 2'-deoxyribonucleoside 5'-triphosphate = DNA(n+1) + diphosphate</text>
        <dbReference type="Rhea" id="RHEA:22508"/>
        <dbReference type="Rhea" id="RHEA-COMP:17339"/>
        <dbReference type="Rhea" id="RHEA-COMP:17340"/>
        <dbReference type="ChEBI" id="CHEBI:33019"/>
        <dbReference type="ChEBI" id="CHEBI:61560"/>
        <dbReference type="ChEBI" id="CHEBI:173112"/>
        <dbReference type="EC" id="2.7.7.7"/>
    </reaction>
</comment>
<dbReference type="Pfam" id="PF07733">
    <property type="entry name" value="DNA_pol3_alpha"/>
    <property type="match status" value="1"/>
</dbReference>
<dbReference type="InterPro" id="IPR004013">
    <property type="entry name" value="PHP_dom"/>
</dbReference>
<keyword evidence="4" id="KW-0235">DNA replication</keyword>
<evidence type="ECO:0000313" key="9">
    <source>
        <dbReference type="Proteomes" id="UP001230807"/>
    </source>
</evidence>
<protein>
    <recommendedName>
        <fullName evidence="1">DNA-directed DNA polymerase</fullName>
        <ecNumber evidence="1">2.7.7.7</ecNumber>
    </recommendedName>
</protein>
<dbReference type="GO" id="GO:0003887">
    <property type="term" value="F:DNA-directed DNA polymerase activity"/>
    <property type="evidence" value="ECO:0007669"/>
    <property type="project" value="UniProtKB-EC"/>
</dbReference>
<dbReference type="NCBIfam" id="TIGR00594">
    <property type="entry name" value="polc"/>
    <property type="match status" value="1"/>
</dbReference>
<dbReference type="Proteomes" id="UP001230807">
    <property type="component" value="Unassembled WGS sequence"/>
</dbReference>
<evidence type="ECO:0000256" key="5">
    <source>
        <dbReference type="ARBA" id="ARBA00022932"/>
    </source>
</evidence>
<evidence type="ECO:0000256" key="6">
    <source>
        <dbReference type="ARBA" id="ARBA00049244"/>
    </source>
</evidence>
<dbReference type="Pfam" id="PF14579">
    <property type="entry name" value="HHH_6"/>
    <property type="match status" value="1"/>
</dbReference>
<dbReference type="EC" id="2.7.7.7" evidence="1"/>
<dbReference type="RefSeq" id="WP_353047956.1">
    <property type="nucleotide sequence ID" value="NZ_CP183077.1"/>
</dbReference>
<feature type="domain" description="Polymerase/histidinol phosphatase N-terminal" evidence="7">
    <location>
        <begin position="2"/>
        <end position="68"/>
    </location>
</feature>
<sequence>MIHLNVRSAYSLMQSTIRLEQYVAQMAERGSRAVALADDALYGLPQFVRLCERYAVKPVIGLRTTLRMDGFDVSVLVYALTDEQVPELYRIVQADGLTEATELAVLILPENWKTNDPVHRRRLYNHLLGYVNEDRLWLGLPAPQSTEQTLMLRQLREMRDELGTRLVPAPDTCYMRPEDFEAYRAIVAIGEGELISQEDVHRKGKYVRLPSEMNDWFEPIELEALDEFESLISVTRLPEATSSIPEIEHAIDRLKRLVAERLKALDLFQEEYIERARYELDVIARTGFASYFLIVEDIVRYAKEQGIEVGPGRGSAAGSLVSFALHITEVDPVRFELLFERFLNPERITMPDIDLDFEDERRDEVVRYVLDKYGANHAAQIGTLATFGAKAALRDVARALGLTLEEGQAASKQVKDDGLAGILANPTKMKWFAGSQKRSQLLHIAAQLEGLPRQASVHAAGLVLSRDALDDVTPLQPTAGEQVTQYNMKDLEALGLLKIDLLGLRNLTRLRQMETLIRETDELFSLKTIPLNDAKTLRVLARGDTDGIFQFESEGMKQALRQVKPTTFEDIVVTMSLYRPGPMQFIDTYAKRKHGMPHQPVHPVVGEIMRTTNGVLVYQEQVMRLLRELAGYSYAEADLIRRAIAKKDVAAIDVEKSRFLERSSERFDSDSMRQVFSWIEKFAGYGFNRSHAVAYSLISYRLAFVKAHFERIFYLVTYDKTNQLVRMLRKGKIPVYAPDVLHGQAGAFLEGPGVRLGLKAVQGLTKRDVERLIEHHSEFTDVKRLLELMEWGSKDQPKLRRLLGAGALDRMYHGDRHRAFEAVERLREETETHLLPDELSALGLKRSAPIEPNWSEEEREALGTWIVHSPLTTVAPLSIETVTIDEVLNGERGFIVVYVDAIRTFKTKKNEEMGVVMVDDGVSQDEVVIFPRVFTQFSRSLYVGNVLLLEVHPNERDGRRQLVVERVRPLHGQALFVRLRLDSFADLEELLRTAPGDVPVICRFSDSKEVKQLASTYAVNPTEALLQGLRQRFGDTDVVLKRVDSKLPGTRTSTKS</sequence>
<keyword evidence="9" id="KW-1185">Reference proteome</keyword>
<dbReference type="InterPro" id="IPR011708">
    <property type="entry name" value="DNA_pol3_alpha_NTPase_dom"/>
</dbReference>
<reference evidence="8 9" key="1">
    <citation type="submission" date="2023-06" db="EMBL/GenBank/DDBJ databases">
        <title>Influencing factors and mechanism of Cr(VI) reduction by facultative anaerobic Exiguobacterium sp. PY14.</title>
        <authorList>
            <person name="Zou L."/>
        </authorList>
    </citation>
    <scope>NUCLEOTIDE SEQUENCE [LARGE SCALE GENOMIC DNA]</scope>
    <source>
        <strain evidence="8 9">PY14</strain>
    </source>
</reference>
<dbReference type="Gene3D" id="1.10.10.1600">
    <property type="entry name" value="Bacterial DNA polymerase III alpha subunit, thumb domain"/>
    <property type="match status" value="1"/>
</dbReference>
<dbReference type="CDD" id="cd07431">
    <property type="entry name" value="PHP_PolIIIA"/>
    <property type="match status" value="1"/>
</dbReference>
<evidence type="ECO:0000256" key="4">
    <source>
        <dbReference type="ARBA" id="ARBA00022705"/>
    </source>
</evidence>
<evidence type="ECO:0000256" key="3">
    <source>
        <dbReference type="ARBA" id="ARBA00022695"/>
    </source>
</evidence>
<dbReference type="InterPro" id="IPR041931">
    <property type="entry name" value="DNA_pol3_alpha_thumb_dom"/>
</dbReference>
<keyword evidence="3 8" id="KW-0548">Nucleotidyltransferase</keyword>
<dbReference type="CDD" id="cd04485">
    <property type="entry name" value="DnaE_OBF"/>
    <property type="match status" value="1"/>
</dbReference>
<dbReference type="Gene3D" id="3.20.20.140">
    <property type="entry name" value="Metal-dependent hydrolases"/>
    <property type="match status" value="2"/>
</dbReference>
<dbReference type="InterPro" id="IPR003141">
    <property type="entry name" value="Pol/His_phosphatase_N"/>
</dbReference>